<name>A0ABV9AJ47_9ACTN</name>
<evidence type="ECO:0000313" key="3">
    <source>
        <dbReference type="Proteomes" id="UP001595839"/>
    </source>
</evidence>
<evidence type="ECO:0000256" key="1">
    <source>
        <dbReference type="SAM" id="MobiDB-lite"/>
    </source>
</evidence>
<reference evidence="3" key="1">
    <citation type="journal article" date="2019" name="Int. J. Syst. Evol. Microbiol.">
        <title>The Global Catalogue of Microorganisms (GCM) 10K type strain sequencing project: providing services to taxonomists for standard genome sequencing and annotation.</title>
        <authorList>
            <consortium name="The Broad Institute Genomics Platform"/>
            <consortium name="The Broad Institute Genome Sequencing Center for Infectious Disease"/>
            <person name="Wu L."/>
            <person name="Ma J."/>
        </authorList>
    </citation>
    <scope>NUCLEOTIDE SEQUENCE [LARGE SCALE GENOMIC DNA]</scope>
    <source>
        <strain evidence="3">CGMCC 4.7177</strain>
    </source>
</reference>
<feature type="region of interest" description="Disordered" evidence="1">
    <location>
        <begin position="70"/>
        <end position="95"/>
    </location>
</feature>
<protein>
    <submittedName>
        <fullName evidence="2">Uncharacterized protein</fullName>
    </submittedName>
</protein>
<sequence>MNAALLPGTPVALEDPDFGTWFGLVVVCLCKRHTWQQQVGEGGPGRECGHAQCGYPRPASACPWPLHVRWNNDNESHQSAESLTPRTATEEEPND</sequence>
<proteinExistence type="predicted"/>
<dbReference type="RefSeq" id="WP_381167789.1">
    <property type="nucleotide sequence ID" value="NZ_JBHSFK010000002.1"/>
</dbReference>
<comment type="caution">
    <text evidence="2">The sequence shown here is derived from an EMBL/GenBank/DDBJ whole genome shotgun (WGS) entry which is preliminary data.</text>
</comment>
<accession>A0ABV9AJ47</accession>
<evidence type="ECO:0000313" key="2">
    <source>
        <dbReference type="EMBL" id="MFC4498463.1"/>
    </source>
</evidence>
<keyword evidence="3" id="KW-1185">Reference proteome</keyword>
<gene>
    <name evidence="2" type="ORF">ACFPIH_02820</name>
</gene>
<dbReference type="EMBL" id="JBHSFK010000002">
    <property type="protein sequence ID" value="MFC4498463.1"/>
    <property type="molecule type" value="Genomic_DNA"/>
</dbReference>
<dbReference type="Proteomes" id="UP001595839">
    <property type="component" value="Unassembled WGS sequence"/>
</dbReference>
<organism evidence="2 3">
    <name type="scientific">Streptomyces vulcanius</name>
    <dbReference type="NCBI Taxonomy" id="1441876"/>
    <lineage>
        <taxon>Bacteria</taxon>
        <taxon>Bacillati</taxon>
        <taxon>Actinomycetota</taxon>
        <taxon>Actinomycetes</taxon>
        <taxon>Kitasatosporales</taxon>
        <taxon>Streptomycetaceae</taxon>
        <taxon>Streptomyces</taxon>
    </lineage>
</organism>